<dbReference type="EMBL" id="LAZL01000034">
    <property type="protein sequence ID" value="KMT64038.1"/>
    <property type="molecule type" value="Genomic_DNA"/>
</dbReference>
<dbReference type="Pfam" id="PF16036">
    <property type="entry name" value="Chalcone_3"/>
    <property type="match status" value="1"/>
</dbReference>
<dbReference type="Proteomes" id="UP000037600">
    <property type="component" value="Unassembled WGS sequence"/>
</dbReference>
<name>A0A0J8GTM5_9ALTE</name>
<protein>
    <recommendedName>
        <fullName evidence="1">Chalcone isomerase domain-containing protein</fullName>
    </recommendedName>
</protein>
<accession>A0A0J8GTM5</accession>
<dbReference type="InterPro" id="IPR016087">
    <property type="entry name" value="Chalcone_isomerase"/>
</dbReference>
<dbReference type="AlphaFoldDB" id="A0A0J8GTM5"/>
<organism evidence="2 3">
    <name type="scientific">Catenovulum maritimum</name>
    <dbReference type="NCBI Taxonomy" id="1513271"/>
    <lineage>
        <taxon>Bacteria</taxon>
        <taxon>Pseudomonadati</taxon>
        <taxon>Pseudomonadota</taxon>
        <taxon>Gammaproteobacteria</taxon>
        <taxon>Alteromonadales</taxon>
        <taxon>Alteromonadaceae</taxon>
        <taxon>Catenovulum</taxon>
    </lineage>
</organism>
<evidence type="ECO:0000313" key="2">
    <source>
        <dbReference type="EMBL" id="KMT64038.1"/>
    </source>
</evidence>
<comment type="caution">
    <text evidence="2">The sequence shown here is derived from an EMBL/GenBank/DDBJ whole genome shotgun (WGS) entry which is preliminary data.</text>
</comment>
<proteinExistence type="predicted"/>
<sequence>MLFCGFFTFSCIAQPSIQPLESLKKLGEGQMDFLFWSVYKAEFFIPSELDISTQKPSEIITSYPQALKITYLRDISKQDLIQATLDQWQQIGVTPKNLDAWLIQLNVIWPDIKKGDQLVLKVNRSQQSQFYFKAKSANRLELIGTIDDVSFGPTFSAIWLSEKTTRPELRKQLLKIK</sequence>
<dbReference type="STRING" id="1513271.XM47_16665"/>
<evidence type="ECO:0000313" key="3">
    <source>
        <dbReference type="Proteomes" id="UP000037600"/>
    </source>
</evidence>
<reference evidence="2 3" key="1">
    <citation type="submission" date="2015-04" db="EMBL/GenBank/DDBJ databases">
        <title>Draft Genome Sequence of the Novel Agar-Digesting Marine Bacterium Q1.</title>
        <authorList>
            <person name="Li Y."/>
            <person name="Li D."/>
            <person name="Chen G."/>
            <person name="Du Z."/>
        </authorList>
    </citation>
    <scope>NUCLEOTIDE SEQUENCE [LARGE SCALE GENOMIC DNA]</scope>
    <source>
        <strain evidence="2 3">Q1</strain>
    </source>
</reference>
<evidence type="ECO:0000259" key="1">
    <source>
        <dbReference type="Pfam" id="PF16036"/>
    </source>
</evidence>
<feature type="domain" description="Chalcone isomerase" evidence="1">
    <location>
        <begin position="33"/>
        <end position="174"/>
    </location>
</feature>
<gene>
    <name evidence="2" type="ORF">XM47_16665</name>
</gene>
<keyword evidence="3" id="KW-1185">Reference proteome</keyword>